<dbReference type="EMBL" id="VNIP01000003">
    <property type="protein sequence ID" value="KAA1184493.1"/>
    <property type="molecule type" value="Genomic_DNA"/>
</dbReference>
<gene>
    <name evidence="1" type="ORF">FP026_03710</name>
</gene>
<dbReference type="Proteomes" id="UP000323608">
    <property type="component" value="Unassembled WGS sequence"/>
</dbReference>
<accession>A0A5B0WC64</accession>
<sequence>MRLSTVNEDLAQRFRRAPNTSDARRLFEEIFRACARRIQSRWYALLENDQLALRLAAGELPQRFDFGALSGEMDGRYFDAEDEGRDEDSAAYFTLARLMSALSFAAAAMDPTGFSEATYEAIMALPNPQEDSATLL</sequence>
<proteinExistence type="predicted"/>
<dbReference type="RefSeq" id="WP_149633276.1">
    <property type="nucleotide sequence ID" value="NZ_VNIP01000003.1"/>
</dbReference>
<organism evidence="1 2">
    <name type="scientific">Rhizobium tropici</name>
    <dbReference type="NCBI Taxonomy" id="398"/>
    <lineage>
        <taxon>Bacteria</taxon>
        <taxon>Pseudomonadati</taxon>
        <taxon>Pseudomonadota</taxon>
        <taxon>Alphaproteobacteria</taxon>
        <taxon>Hyphomicrobiales</taxon>
        <taxon>Rhizobiaceae</taxon>
        <taxon>Rhizobium/Agrobacterium group</taxon>
        <taxon>Rhizobium</taxon>
    </lineage>
</organism>
<evidence type="ECO:0000313" key="1">
    <source>
        <dbReference type="EMBL" id="KAA1184493.1"/>
    </source>
</evidence>
<protein>
    <submittedName>
        <fullName evidence="1">Uncharacterized protein</fullName>
    </submittedName>
</protein>
<comment type="caution">
    <text evidence="1">The sequence shown here is derived from an EMBL/GenBank/DDBJ whole genome shotgun (WGS) entry which is preliminary data.</text>
</comment>
<dbReference type="OrthoDB" id="9918775at2"/>
<evidence type="ECO:0000313" key="2">
    <source>
        <dbReference type="Proteomes" id="UP000323608"/>
    </source>
</evidence>
<reference evidence="1 2" key="1">
    <citation type="submission" date="2019-07" db="EMBL/GenBank/DDBJ databases">
        <title>The Draft Genome Sequence of Rhizobium tropici SARCC-755 Associated with Superior Nodulation on Pigeonpea (Cajanus cajan (L.) Millsp.).</title>
        <authorList>
            <person name="Bopape F.L."/>
            <person name="Hassen A.I."/>
            <person name="Swanevelder Z.H."/>
            <person name="Gwata E.T."/>
        </authorList>
    </citation>
    <scope>NUCLEOTIDE SEQUENCE [LARGE SCALE GENOMIC DNA]</scope>
    <source>
        <strain evidence="1 2">SARCC-755</strain>
    </source>
</reference>
<name>A0A5B0WC64_RHITR</name>
<dbReference type="AlphaFoldDB" id="A0A5B0WC64"/>